<gene>
    <name evidence="2" type="ordered locus">Desaci_3436</name>
</gene>
<name>I4D951_DESAJ</name>
<dbReference type="EMBL" id="CP003639">
    <property type="protein sequence ID" value="AFM42325.1"/>
    <property type="molecule type" value="Genomic_DNA"/>
</dbReference>
<sequence>MMRHKGDEGMTLLEVVFAISILLIGVTFVVKSDSAMYHYRSHDELRQRMLFYAAGQMERVLENQSIIQGNDSGSPEYSGFQVVVSSSDYSGTELAPIQGQMKVITVTVSVVPPTTHSPDPITLTTCRVEQ</sequence>
<feature type="transmembrane region" description="Helical" evidence="1">
    <location>
        <begin position="12"/>
        <end position="30"/>
    </location>
</feature>
<accession>I4D951</accession>
<evidence type="ECO:0000313" key="3">
    <source>
        <dbReference type="Proteomes" id="UP000002892"/>
    </source>
</evidence>
<dbReference type="Proteomes" id="UP000002892">
    <property type="component" value="Chromosome"/>
</dbReference>
<reference evidence="2 3" key="1">
    <citation type="journal article" date="2012" name="J. Bacteriol.">
        <title>Complete genome sequences of Desulfosporosinus orientis DSM765T, Desulfosporosinus youngiae DSM17734T, Desulfosporosinus meridiei DSM13257T, and Desulfosporosinus acidiphilus DSM22704T.</title>
        <authorList>
            <person name="Pester M."/>
            <person name="Brambilla E."/>
            <person name="Alazard D."/>
            <person name="Rattei T."/>
            <person name="Weinmaier T."/>
            <person name="Han J."/>
            <person name="Lucas S."/>
            <person name="Lapidus A."/>
            <person name="Cheng J.F."/>
            <person name="Goodwin L."/>
            <person name="Pitluck S."/>
            <person name="Peters L."/>
            <person name="Ovchinnikova G."/>
            <person name="Teshima H."/>
            <person name="Detter J.C."/>
            <person name="Han C.S."/>
            <person name="Tapia R."/>
            <person name="Land M.L."/>
            <person name="Hauser L."/>
            <person name="Kyrpides N.C."/>
            <person name="Ivanova N.N."/>
            <person name="Pagani I."/>
            <person name="Huntmann M."/>
            <person name="Wei C.L."/>
            <person name="Davenport K.W."/>
            <person name="Daligault H."/>
            <person name="Chain P.S."/>
            <person name="Chen A."/>
            <person name="Mavromatis K."/>
            <person name="Markowitz V."/>
            <person name="Szeto E."/>
            <person name="Mikhailova N."/>
            <person name="Pati A."/>
            <person name="Wagner M."/>
            <person name="Woyke T."/>
            <person name="Ollivier B."/>
            <person name="Klenk H.P."/>
            <person name="Spring S."/>
            <person name="Loy A."/>
        </authorList>
    </citation>
    <scope>NUCLEOTIDE SEQUENCE [LARGE SCALE GENOMIC DNA]</scope>
    <source>
        <strain evidence="3">DSM 22704 / JCM 16185 / SJ4</strain>
    </source>
</reference>
<organism evidence="2 3">
    <name type="scientific">Desulfosporosinus acidiphilus (strain DSM 22704 / JCM 16185 / SJ4)</name>
    <dbReference type="NCBI Taxonomy" id="646529"/>
    <lineage>
        <taxon>Bacteria</taxon>
        <taxon>Bacillati</taxon>
        <taxon>Bacillota</taxon>
        <taxon>Clostridia</taxon>
        <taxon>Eubacteriales</taxon>
        <taxon>Desulfitobacteriaceae</taxon>
        <taxon>Desulfosporosinus</taxon>
    </lineage>
</organism>
<dbReference type="InterPro" id="IPR012902">
    <property type="entry name" value="N_methyl_site"/>
</dbReference>
<dbReference type="OrthoDB" id="1799220at2"/>
<keyword evidence="1" id="KW-0812">Transmembrane</keyword>
<evidence type="ECO:0000313" key="2">
    <source>
        <dbReference type="EMBL" id="AFM42325.1"/>
    </source>
</evidence>
<proteinExistence type="predicted"/>
<dbReference type="RefSeq" id="WP_014828313.1">
    <property type="nucleotide sequence ID" value="NC_018068.1"/>
</dbReference>
<dbReference type="NCBIfam" id="TIGR02532">
    <property type="entry name" value="IV_pilin_GFxxxE"/>
    <property type="match status" value="1"/>
</dbReference>
<protein>
    <submittedName>
        <fullName evidence="2">Prepilin-type N-terminal cleavage/methylation domain-containing protein</fullName>
    </submittedName>
</protein>
<evidence type="ECO:0000256" key="1">
    <source>
        <dbReference type="SAM" id="Phobius"/>
    </source>
</evidence>
<dbReference type="STRING" id="646529.Desaci_3436"/>
<dbReference type="KEGG" id="dai:Desaci_3436"/>
<keyword evidence="1" id="KW-1133">Transmembrane helix</keyword>
<keyword evidence="1" id="KW-0472">Membrane</keyword>
<dbReference type="eggNOG" id="ENOG502ZQKM">
    <property type="taxonomic scope" value="Bacteria"/>
</dbReference>
<keyword evidence="3" id="KW-1185">Reference proteome</keyword>
<dbReference type="PROSITE" id="PS00409">
    <property type="entry name" value="PROKAR_NTER_METHYL"/>
    <property type="match status" value="1"/>
</dbReference>
<dbReference type="HOGENOM" id="CLU_2069289_0_0_9"/>
<dbReference type="AlphaFoldDB" id="I4D951"/>